<proteinExistence type="predicted"/>
<dbReference type="OrthoDB" id="2130735at2759"/>
<sequence length="382" mass="42147">MRLLSTPLLSLLWGLASAAPKLAPFSTFSNVTVFVPPTNYTDPRVLYARTVELEDGVLLATWENYSPEPPPVYFPIFRSADGGETWKEFSKVTDQVNGWGLRYQPFLYQMPVSVGKYPAGTILCAGNSIPTDLNYTKIDVYASQDKGYTWEFVSHVASGGAAIPDNGIPAIWEPFLMWYEGQMVIYYSDQRDPAHGQKLVHQTSKDLLTWAPPVDDVAYATYTDRPGMTTVTRLPNKKYMMTYEFGGGPTVSGTGYSFPVYYRINENPLDFNCSVGYPLVSNDGIQPTSSPYITWSPVGGVNGTIIVSSGSYSQVFTNQALGDVNAWKTVPTPEEVSYSRHLRVLQNPDHLLIMGAGHLPPSTTNTVTVSVIDLEKSLKEAS</sequence>
<dbReference type="EMBL" id="KZ613525">
    <property type="protein sequence ID" value="PMD13998.1"/>
    <property type="molecule type" value="Genomic_DNA"/>
</dbReference>
<dbReference type="AlphaFoldDB" id="A0A2J6PIZ6"/>
<dbReference type="GO" id="GO:0016787">
    <property type="term" value="F:hydrolase activity"/>
    <property type="evidence" value="ECO:0007669"/>
    <property type="project" value="UniProtKB-KW"/>
</dbReference>
<evidence type="ECO:0000256" key="1">
    <source>
        <dbReference type="SAM" id="SignalP"/>
    </source>
</evidence>
<dbReference type="PANTHER" id="PTHR38792:SF3">
    <property type="entry name" value="BNR_ASP-BOX REPEAT DOMAIN PROTEIN (AFU_ORTHOLOGUE AFUA_7G06430)-RELATED"/>
    <property type="match status" value="1"/>
</dbReference>
<evidence type="ECO:0000313" key="3">
    <source>
        <dbReference type="Proteomes" id="UP000235672"/>
    </source>
</evidence>
<feature type="signal peptide" evidence="1">
    <location>
        <begin position="1"/>
        <end position="18"/>
    </location>
</feature>
<gene>
    <name evidence="2" type="ORF">NA56DRAFT_584588</name>
</gene>
<protein>
    <submittedName>
        <fullName evidence="2">Glycoside hydrolase family 93 protein</fullName>
    </submittedName>
</protein>
<organism evidence="2 3">
    <name type="scientific">Hyaloscypha hepaticicola</name>
    <dbReference type="NCBI Taxonomy" id="2082293"/>
    <lineage>
        <taxon>Eukaryota</taxon>
        <taxon>Fungi</taxon>
        <taxon>Dikarya</taxon>
        <taxon>Ascomycota</taxon>
        <taxon>Pezizomycotina</taxon>
        <taxon>Leotiomycetes</taxon>
        <taxon>Helotiales</taxon>
        <taxon>Hyaloscyphaceae</taxon>
        <taxon>Hyaloscypha</taxon>
    </lineage>
</organism>
<dbReference type="Gene3D" id="2.120.10.10">
    <property type="match status" value="1"/>
</dbReference>
<dbReference type="PANTHER" id="PTHR38792">
    <property type="entry name" value="BNR/ASP-BOX REPEAT DOMAIN PROTEIN (AFU_ORTHOLOGUE AFUA_7G06430)-RELATED"/>
    <property type="match status" value="1"/>
</dbReference>
<name>A0A2J6PIZ6_9HELO</name>
<dbReference type="STRING" id="1745343.A0A2J6PIZ6"/>
<keyword evidence="2" id="KW-0378">Hydrolase</keyword>
<dbReference type="Proteomes" id="UP000235672">
    <property type="component" value="Unassembled WGS sequence"/>
</dbReference>
<keyword evidence="1" id="KW-0732">Signal</keyword>
<dbReference type="SUPFAM" id="SSF110296">
    <property type="entry name" value="Oligoxyloglucan reducing end-specific cellobiohydrolase"/>
    <property type="match status" value="1"/>
</dbReference>
<reference evidence="2 3" key="1">
    <citation type="submission" date="2016-05" db="EMBL/GenBank/DDBJ databases">
        <title>A degradative enzymes factory behind the ericoid mycorrhizal symbiosis.</title>
        <authorList>
            <consortium name="DOE Joint Genome Institute"/>
            <person name="Martino E."/>
            <person name="Morin E."/>
            <person name="Grelet G."/>
            <person name="Kuo A."/>
            <person name="Kohler A."/>
            <person name="Daghino S."/>
            <person name="Barry K."/>
            <person name="Choi C."/>
            <person name="Cichocki N."/>
            <person name="Clum A."/>
            <person name="Copeland A."/>
            <person name="Hainaut M."/>
            <person name="Haridas S."/>
            <person name="Labutti K."/>
            <person name="Lindquist E."/>
            <person name="Lipzen A."/>
            <person name="Khouja H.-R."/>
            <person name="Murat C."/>
            <person name="Ohm R."/>
            <person name="Olson A."/>
            <person name="Spatafora J."/>
            <person name="Veneault-Fourrey C."/>
            <person name="Henrissat B."/>
            <person name="Grigoriev I."/>
            <person name="Martin F."/>
            <person name="Perotto S."/>
        </authorList>
    </citation>
    <scope>NUCLEOTIDE SEQUENCE [LARGE SCALE GENOMIC DNA]</scope>
    <source>
        <strain evidence="2 3">UAMH 7357</strain>
    </source>
</reference>
<accession>A0A2J6PIZ6</accession>
<keyword evidence="3" id="KW-1185">Reference proteome</keyword>
<feature type="chain" id="PRO_5014422990" evidence="1">
    <location>
        <begin position="19"/>
        <end position="382"/>
    </location>
</feature>
<evidence type="ECO:0000313" key="2">
    <source>
        <dbReference type="EMBL" id="PMD13998.1"/>
    </source>
</evidence>
<dbReference type="CDD" id="cd15482">
    <property type="entry name" value="Sialidase_non-viral"/>
    <property type="match status" value="1"/>
</dbReference>